<dbReference type="SUPFAM" id="SSF81383">
    <property type="entry name" value="F-box domain"/>
    <property type="match status" value="1"/>
</dbReference>
<dbReference type="EnsemblPlants" id="EMT01814">
    <property type="protein sequence ID" value="EMT01814"/>
    <property type="gene ID" value="F775_01513"/>
</dbReference>
<dbReference type="PANTHER" id="PTHR32141:SF185">
    <property type="entry name" value="F-BOX DOMAIN-CONTAINING PROTEIN"/>
    <property type="match status" value="1"/>
</dbReference>
<feature type="domain" description="F-box" evidence="1">
    <location>
        <begin position="11"/>
        <end position="43"/>
    </location>
</feature>
<evidence type="ECO:0000313" key="2">
    <source>
        <dbReference type="EnsemblPlants" id="EMT01814"/>
    </source>
</evidence>
<name>N1QU30_AEGTA</name>
<dbReference type="InterPro" id="IPR055302">
    <property type="entry name" value="F-box_dom-containing"/>
</dbReference>
<accession>N1QU30</accession>
<organism evidence="2">
    <name type="scientific">Aegilops tauschii</name>
    <name type="common">Tausch's goatgrass</name>
    <name type="synonym">Aegilops squarrosa</name>
    <dbReference type="NCBI Taxonomy" id="37682"/>
    <lineage>
        <taxon>Eukaryota</taxon>
        <taxon>Viridiplantae</taxon>
        <taxon>Streptophyta</taxon>
        <taxon>Embryophyta</taxon>
        <taxon>Tracheophyta</taxon>
        <taxon>Spermatophyta</taxon>
        <taxon>Magnoliopsida</taxon>
        <taxon>Liliopsida</taxon>
        <taxon>Poales</taxon>
        <taxon>Poaceae</taxon>
        <taxon>BOP clade</taxon>
        <taxon>Pooideae</taxon>
        <taxon>Triticodae</taxon>
        <taxon>Triticeae</taxon>
        <taxon>Triticinae</taxon>
        <taxon>Aegilops</taxon>
    </lineage>
</organism>
<dbReference type="PANTHER" id="PTHR32141">
    <property type="match status" value="1"/>
</dbReference>
<dbReference type="AlphaFoldDB" id="N1QU30"/>
<protein>
    <recommendedName>
        <fullName evidence="1">F-box domain-containing protein</fullName>
    </recommendedName>
</protein>
<proteinExistence type="predicted"/>
<evidence type="ECO:0000259" key="1">
    <source>
        <dbReference type="Pfam" id="PF00646"/>
    </source>
</evidence>
<dbReference type="Pfam" id="PF00646">
    <property type="entry name" value="F-box"/>
    <property type="match status" value="1"/>
</dbReference>
<dbReference type="InterPro" id="IPR036047">
    <property type="entry name" value="F-box-like_dom_sf"/>
</dbReference>
<reference evidence="2" key="1">
    <citation type="submission" date="2015-06" db="UniProtKB">
        <authorList>
            <consortium name="EnsemblPlants"/>
        </authorList>
    </citation>
    <scope>IDENTIFICATION</scope>
</reference>
<dbReference type="InterPro" id="IPR001810">
    <property type="entry name" value="F-box_dom"/>
</dbReference>
<sequence>MAAADRLSTRPDDVLVRILSLAPKNEAAATALLSRRWRSLWRRTSAVNLDSRPYAEAERGLCSFYPSRLQSFFRDAHAILAALQGEDMVDAAPALTSLTLVNVSQRAVKLPGSNQRFYEPDYFMLPLRLRCLTFNALVLVTYVDKKAIKASAAGGSGIELDMPSLRFFRFKGYPVKLSLTSPAPGLARVDFDVDHRHQGGCEILNYEPLSRMTASFSSTRALKVRLKCIEDIVADEDEDAGIILPTFPNLKLLELDGEYQYMDSNTAVATARILRSCPVMSELRLRLAMRYYNYWYDRKHEDPVGGPFSESMDRFERLASMSSAVDLGGVSELPDALTNDCAFRCLQTSLRKVTLQFKAKEVNCFPAQLAKFLVENAMVLEEMHVNDGSQFWLDHLCHKEMERRVFPAEEPAGRGRRVSSVPAAAG</sequence>